<evidence type="ECO:0000313" key="1">
    <source>
        <dbReference type="EMBL" id="PWN44187.1"/>
    </source>
</evidence>
<dbReference type="InParanoid" id="A0A316W2R8"/>
<dbReference type="GeneID" id="37039151"/>
<evidence type="ECO:0000313" key="2">
    <source>
        <dbReference type="Proteomes" id="UP000245783"/>
    </source>
</evidence>
<protein>
    <submittedName>
        <fullName evidence="1">Uncharacterized protein</fullName>
    </submittedName>
</protein>
<proteinExistence type="predicted"/>
<dbReference type="EMBL" id="KZ819363">
    <property type="protein sequence ID" value="PWN44187.1"/>
    <property type="molecule type" value="Genomic_DNA"/>
</dbReference>
<accession>A0A316W2R8</accession>
<dbReference type="AlphaFoldDB" id="A0A316W2R8"/>
<reference evidence="1 2" key="1">
    <citation type="journal article" date="2018" name="Mol. Biol. Evol.">
        <title>Broad Genomic Sampling Reveals a Smut Pathogenic Ancestry of the Fungal Clade Ustilaginomycotina.</title>
        <authorList>
            <person name="Kijpornyongpan T."/>
            <person name="Mondo S.J."/>
            <person name="Barry K."/>
            <person name="Sandor L."/>
            <person name="Lee J."/>
            <person name="Lipzen A."/>
            <person name="Pangilinan J."/>
            <person name="LaButti K."/>
            <person name="Hainaut M."/>
            <person name="Henrissat B."/>
            <person name="Grigoriev I.V."/>
            <person name="Spatafora J.W."/>
            <person name="Aime M.C."/>
        </authorList>
    </citation>
    <scope>NUCLEOTIDE SEQUENCE [LARGE SCALE GENOMIC DNA]</scope>
    <source>
        <strain evidence="1 2">MCA 4658</strain>
    </source>
</reference>
<dbReference type="Proteomes" id="UP000245783">
    <property type="component" value="Unassembled WGS sequence"/>
</dbReference>
<sequence length="184" mass="20803">MQGRTVMRQAPIERRAEAQALVTASRATHSQLTHQTAAQRQSRVHGECQQGWSTSSQVQLAWRSTHTCQAKLPRTSGALRNLQSATALHVCTEIPLPDPNRNNRVHDSRLIVSDALVIRVNHRRHLTLSTTTSIAVLSHHQSWTQFDLSDLSHRTRSSNRSDFRQTYLGIYDWVSPSIDKHSSL</sequence>
<organism evidence="1 2">
    <name type="scientific">Ceraceosorus guamensis</name>
    <dbReference type="NCBI Taxonomy" id="1522189"/>
    <lineage>
        <taxon>Eukaryota</taxon>
        <taxon>Fungi</taxon>
        <taxon>Dikarya</taxon>
        <taxon>Basidiomycota</taxon>
        <taxon>Ustilaginomycotina</taxon>
        <taxon>Exobasidiomycetes</taxon>
        <taxon>Ceraceosorales</taxon>
        <taxon>Ceraceosoraceae</taxon>
        <taxon>Ceraceosorus</taxon>
    </lineage>
</organism>
<dbReference type="RefSeq" id="XP_025371347.1">
    <property type="nucleotide sequence ID" value="XM_025517281.1"/>
</dbReference>
<name>A0A316W2R8_9BASI</name>
<gene>
    <name evidence="1" type="ORF">IE81DRAFT_37257</name>
</gene>
<keyword evidence="2" id="KW-1185">Reference proteome</keyword>